<evidence type="ECO:0000313" key="1">
    <source>
        <dbReference type="EMBL" id="PAP75991.1"/>
    </source>
</evidence>
<dbReference type="RefSeq" id="WP_095509633.1">
    <property type="nucleotide sequence ID" value="NZ_MQWD01000001.1"/>
</dbReference>
<gene>
    <name evidence="1" type="ORF">BSZ37_05810</name>
</gene>
<protein>
    <submittedName>
        <fullName evidence="1">Uncharacterized protein</fullName>
    </submittedName>
</protein>
<organism evidence="1 2">
    <name type="scientific">Rubrivirga marina</name>
    <dbReference type="NCBI Taxonomy" id="1196024"/>
    <lineage>
        <taxon>Bacteria</taxon>
        <taxon>Pseudomonadati</taxon>
        <taxon>Rhodothermota</taxon>
        <taxon>Rhodothermia</taxon>
        <taxon>Rhodothermales</taxon>
        <taxon>Rubricoccaceae</taxon>
        <taxon>Rubrivirga</taxon>
    </lineage>
</organism>
<dbReference type="AlphaFoldDB" id="A0A271IXK8"/>
<dbReference type="Proteomes" id="UP000216339">
    <property type="component" value="Unassembled WGS sequence"/>
</dbReference>
<comment type="caution">
    <text evidence="1">The sequence shown here is derived from an EMBL/GenBank/DDBJ whole genome shotgun (WGS) entry which is preliminary data.</text>
</comment>
<sequence length="59" mass="6510">MRAYFALYNHRPARPPGGVTARRRRGRTVRPTAPGASRIRLALRLPRPPGPRVVAPALS</sequence>
<dbReference type="EMBL" id="MQWD01000001">
    <property type="protein sequence ID" value="PAP75991.1"/>
    <property type="molecule type" value="Genomic_DNA"/>
</dbReference>
<reference evidence="1 2" key="1">
    <citation type="submission" date="2016-11" db="EMBL/GenBank/DDBJ databases">
        <title>Study of marine rhodopsin-containing bacteria.</title>
        <authorList>
            <person name="Yoshizawa S."/>
            <person name="Kumagai Y."/>
            <person name="Kogure K."/>
        </authorList>
    </citation>
    <scope>NUCLEOTIDE SEQUENCE [LARGE SCALE GENOMIC DNA]</scope>
    <source>
        <strain evidence="1 2">SAORIC-28</strain>
    </source>
</reference>
<keyword evidence="2" id="KW-1185">Reference proteome</keyword>
<name>A0A271IXK8_9BACT</name>
<evidence type="ECO:0000313" key="2">
    <source>
        <dbReference type="Proteomes" id="UP000216339"/>
    </source>
</evidence>
<proteinExistence type="predicted"/>
<accession>A0A271IXK8</accession>